<protein>
    <submittedName>
        <fullName evidence="1">Uncharacterized protein</fullName>
    </submittedName>
</protein>
<sequence>MKEISTMRGPSKFLLNLQCLQFNPSTLDHAGILLHSTVTSLHIVWLWGDSHLVGSLLFSLPTETPRLEELFLRDEFDLNADNIRSRALDANIERVVAATLQKMPSLNRLDLPTRWSTCAIFRAAAISPLLNELCVQRVHSISGEINVSDFEHGALLETLSNCRQNLEDLSLNVG</sequence>
<dbReference type="Proteomes" id="UP000807025">
    <property type="component" value="Unassembled WGS sequence"/>
</dbReference>
<keyword evidence="2" id="KW-1185">Reference proteome</keyword>
<dbReference type="OrthoDB" id="2447803at2759"/>
<dbReference type="AlphaFoldDB" id="A0A9P6A2Q2"/>
<organism evidence="1 2">
    <name type="scientific">Pleurotus eryngii</name>
    <name type="common">Boletus of the steppes</name>
    <dbReference type="NCBI Taxonomy" id="5323"/>
    <lineage>
        <taxon>Eukaryota</taxon>
        <taxon>Fungi</taxon>
        <taxon>Dikarya</taxon>
        <taxon>Basidiomycota</taxon>
        <taxon>Agaricomycotina</taxon>
        <taxon>Agaricomycetes</taxon>
        <taxon>Agaricomycetidae</taxon>
        <taxon>Agaricales</taxon>
        <taxon>Pleurotineae</taxon>
        <taxon>Pleurotaceae</taxon>
        <taxon>Pleurotus</taxon>
    </lineage>
</organism>
<reference evidence="1" key="1">
    <citation type="submission" date="2020-11" db="EMBL/GenBank/DDBJ databases">
        <authorList>
            <consortium name="DOE Joint Genome Institute"/>
            <person name="Ahrendt S."/>
            <person name="Riley R."/>
            <person name="Andreopoulos W."/>
            <person name="Labutti K."/>
            <person name="Pangilinan J."/>
            <person name="Ruiz-Duenas F.J."/>
            <person name="Barrasa J.M."/>
            <person name="Sanchez-Garcia M."/>
            <person name="Camarero S."/>
            <person name="Miyauchi S."/>
            <person name="Serrano A."/>
            <person name="Linde D."/>
            <person name="Babiker R."/>
            <person name="Drula E."/>
            <person name="Ayuso-Fernandez I."/>
            <person name="Pacheco R."/>
            <person name="Padilla G."/>
            <person name="Ferreira P."/>
            <person name="Barriuso J."/>
            <person name="Kellner H."/>
            <person name="Castanera R."/>
            <person name="Alfaro M."/>
            <person name="Ramirez L."/>
            <person name="Pisabarro A.G."/>
            <person name="Kuo A."/>
            <person name="Tritt A."/>
            <person name="Lipzen A."/>
            <person name="He G."/>
            <person name="Yan M."/>
            <person name="Ng V."/>
            <person name="Cullen D."/>
            <person name="Martin F."/>
            <person name="Rosso M.-N."/>
            <person name="Henrissat B."/>
            <person name="Hibbett D."/>
            <person name="Martinez A.T."/>
            <person name="Grigoriev I.V."/>
        </authorList>
    </citation>
    <scope>NUCLEOTIDE SEQUENCE</scope>
    <source>
        <strain evidence="1">ATCC 90797</strain>
    </source>
</reference>
<accession>A0A9P6A2Q2</accession>
<evidence type="ECO:0000313" key="1">
    <source>
        <dbReference type="EMBL" id="KAF9497942.1"/>
    </source>
</evidence>
<gene>
    <name evidence="1" type="ORF">BDN71DRAFT_1587896</name>
</gene>
<evidence type="ECO:0000313" key="2">
    <source>
        <dbReference type="Proteomes" id="UP000807025"/>
    </source>
</evidence>
<name>A0A9P6A2Q2_PLEER</name>
<proteinExistence type="predicted"/>
<comment type="caution">
    <text evidence="1">The sequence shown here is derived from an EMBL/GenBank/DDBJ whole genome shotgun (WGS) entry which is preliminary data.</text>
</comment>
<dbReference type="EMBL" id="MU154540">
    <property type="protein sequence ID" value="KAF9497942.1"/>
    <property type="molecule type" value="Genomic_DNA"/>
</dbReference>